<accession>A0AAW6HPE3</accession>
<evidence type="ECO:0000313" key="1">
    <source>
        <dbReference type="EMBL" id="MDC4182049.1"/>
    </source>
</evidence>
<dbReference type="RefSeq" id="WP_255034392.1">
    <property type="nucleotide sequence ID" value="NZ_CP101414.1"/>
</dbReference>
<sequence length="90" mass="10232">MEIAKTKYNDPLIKGLLKEVIKLVPGIAGELSDEDITIDNDTITILVVCKGDIRPSQVCLMAQSTIYYELSRWDEHHPYFINLIIKEIKG</sequence>
<name>A0AAW6HPE3_9MOLU</name>
<proteinExistence type="predicted"/>
<reference evidence="2 4" key="1">
    <citation type="submission" date="2021-11" db="EMBL/GenBank/DDBJ databases">
        <title>Description of Mycoplasma bradburyaesp. nov.from sea birds: a tribute to a great mycoplasmologist.</title>
        <authorList>
            <person name="Ramirez A.S."/>
            <person name="Poveda C."/>
            <person name="Suarez-Perez A."/>
            <person name="Rosales R.S."/>
            <person name="Dijkman R."/>
            <person name="Feberwee A."/>
            <person name="Spergser J."/>
            <person name="Szostak M.P."/>
            <person name="Ressel L."/>
            <person name="Calabuig P."/>
            <person name="Catania S."/>
            <person name="Gobbo F."/>
            <person name="Timofte D."/>
            <person name="Poveda J.B."/>
        </authorList>
    </citation>
    <scope>NUCLEOTIDE SEQUENCE</scope>
    <source>
        <strain evidence="1 4">T158</strain>
        <strain evidence="2">T264</strain>
    </source>
</reference>
<evidence type="ECO:0000313" key="4">
    <source>
        <dbReference type="Proteomes" id="UP001220940"/>
    </source>
</evidence>
<dbReference type="EMBL" id="JAJHZP010000014">
    <property type="protein sequence ID" value="MDC4183496.1"/>
    <property type="molecule type" value="Genomic_DNA"/>
</dbReference>
<dbReference type="AlphaFoldDB" id="A0AAW6HPE3"/>
<keyword evidence="4" id="KW-1185">Reference proteome</keyword>
<evidence type="ECO:0000313" key="2">
    <source>
        <dbReference type="EMBL" id="MDC4183496.1"/>
    </source>
</evidence>
<organism evidence="2 3">
    <name type="scientific">Mycoplasma bradburyae</name>
    <dbReference type="NCBI Taxonomy" id="2963128"/>
    <lineage>
        <taxon>Bacteria</taxon>
        <taxon>Bacillati</taxon>
        <taxon>Mycoplasmatota</taxon>
        <taxon>Mollicutes</taxon>
        <taxon>Mycoplasmataceae</taxon>
        <taxon>Mycoplasma</taxon>
    </lineage>
</organism>
<comment type="caution">
    <text evidence="2">The sequence shown here is derived from an EMBL/GenBank/DDBJ whole genome shotgun (WGS) entry which is preliminary data.</text>
</comment>
<dbReference type="Proteomes" id="UP001220940">
    <property type="component" value="Unassembled WGS sequence"/>
</dbReference>
<evidence type="ECO:0000313" key="3">
    <source>
        <dbReference type="Proteomes" id="UP001216384"/>
    </source>
</evidence>
<gene>
    <name evidence="1" type="ORF">LNO68_02485</name>
    <name evidence="2" type="ORF">LNO71_02430</name>
</gene>
<dbReference type="Proteomes" id="UP001216384">
    <property type="component" value="Unassembled WGS sequence"/>
</dbReference>
<dbReference type="EMBL" id="JAJHZM010000012">
    <property type="protein sequence ID" value="MDC4182049.1"/>
    <property type="molecule type" value="Genomic_DNA"/>
</dbReference>
<protein>
    <submittedName>
        <fullName evidence="2">Uncharacterized protein</fullName>
    </submittedName>
</protein>